<dbReference type="CDD" id="cd00098">
    <property type="entry name" value="IgC1"/>
    <property type="match status" value="1"/>
</dbReference>
<dbReference type="InterPro" id="IPR003006">
    <property type="entry name" value="Ig/MHC_CS"/>
</dbReference>
<keyword evidence="3" id="KW-1015">Disulfide bond</keyword>
<dbReference type="SMART" id="SM00408">
    <property type="entry name" value="IGc2"/>
    <property type="match status" value="1"/>
</dbReference>
<keyword evidence="10" id="KW-1185">Reference proteome</keyword>
<evidence type="ECO:0000256" key="1">
    <source>
        <dbReference type="ARBA" id="ARBA00004479"/>
    </source>
</evidence>
<keyword evidence="7" id="KW-0812">Transmembrane</keyword>
<evidence type="ECO:0000313" key="10">
    <source>
        <dbReference type="Proteomes" id="UP000316079"/>
    </source>
</evidence>
<organism evidence="9 10">
    <name type="scientific">Danionella cerebrum</name>
    <dbReference type="NCBI Taxonomy" id="2873325"/>
    <lineage>
        <taxon>Eukaryota</taxon>
        <taxon>Metazoa</taxon>
        <taxon>Chordata</taxon>
        <taxon>Craniata</taxon>
        <taxon>Vertebrata</taxon>
        <taxon>Euteleostomi</taxon>
        <taxon>Actinopterygii</taxon>
        <taxon>Neopterygii</taxon>
        <taxon>Teleostei</taxon>
        <taxon>Ostariophysi</taxon>
        <taxon>Cypriniformes</taxon>
        <taxon>Danionidae</taxon>
        <taxon>Danioninae</taxon>
        <taxon>Danionella</taxon>
    </lineage>
</organism>
<keyword evidence="5" id="KW-0393">Immunoglobulin domain</keyword>
<feature type="domain" description="Ig-like" evidence="8">
    <location>
        <begin position="371"/>
        <end position="454"/>
    </location>
</feature>
<dbReference type="InterPro" id="IPR003599">
    <property type="entry name" value="Ig_sub"/>
</dbReference>
<dbReference type="InterPro" id="IPR013783">
    <property type="entry name" value="Ig-like_fold"/>
</dbReference>
<evidence type="ECO:0000313" key="9">
    <source>
        <dbReference type="EMBL" id="TRY93940.1"/>
    </source>
</evidence>
<accession>A0A553QVG2</accession>
<keyword evidence="4" id="KW-0325">Glycoprotein</keyword>
<gene>
    <name evidence="9" type="ORF">DNTS_025224</name>
</gene>
<evidence type="ECO:0000256" key="2">
    <source>
        <dbReference type="ARBA" id="ARBA00023136"/>
    </source>
</evidence>
<dbReference type="PROSITE" id="PS00290">
    <property type="entry name" value="IG_MHC"/>
    <property type="match status" value="1"/>
</dbReference>
<keyword evidence="7" id="KW-1133">Transmembrane helix</keyword>
<dbReference type="Pfam" id="PF08205">
    <property type="entry name" value="C2-set_2"/>
    <property type="match status" value="1"/>
</dbReference>
<dbReference type="PANTHER" id="PTHR11640">
    <property type="entry name" value="NEPHRIN"/>
    <property type="match status" value="1"/>
</dbReference>
<proteinExistence type="predicted"/>
<dbReference type="Pfam" id="PF13927">
    <property type="entry name" value="Ig_3"/>
    <property type="match status" value="1"/>
</dbReference>
<evidence type="ECO:0000256" key="6">
    <source>
        <dbReference type="SAM" id="MobiDB-lite"/>
    </source>
</evidence>
<evidence type="ECO:0000259" key="8">
    <source>
        <dbReference type="PROSITE" id="PS50835"/>
    </source>
</evidence>
<dbReference type="GO" id="GO:0050839">
    <property type="term" value="F:cell adhesion molecule binding"/>
    <property type="evidence" value="ECO:0007669"/>
    <property type="project" value="TreeGrafter"/>
</dbReference>
<dbReference type="GO" id="GO:0005886">
    <property type="term" value="C:plasma membrane"/>
    <property type="evidence" value="ECO:0007669"/>
    <property type="project" value="TreeGrafter"/>
</dbReference>
<evidence type="ECO:0000256" key="5">
    <source>
        <dbReference type="ARBA" id="ARBA00023319"/>
    </source>
</evidence>
<name>A0A553QVG2_9TELE</name>
<dbReference type="InterPro" id="IPR013098">
    <property type="entry name" value="Ig_I-set"/>
</dbReference>
<dbReference type="InterPro" id="IPR007110">
    <property type="entry name" value="Ig-like_dom"/>
</dbReference>
<comment type="caution">
    <text evidence="9">The sequence shown here is derived from an EMBL/GenBank/DDBJ whole genome shotgun (WGS) entry which is preliminary data.</text>
</comment>
<feature type="domain" description="Ig-like" evidence="8">
    <location>
        <begin position="1"/>
        <end position="78"/>
    </location>
</feature>
<dbReference type="EMBL" id="SRMA01025488">
    <property type="protein sequence ID" value="TRY93940.1"/>
    <property type="molecule type" value="Genomic_DNA"/>
</dbReference>
<evidence type="ECO:0000256" key="7">
    <source>
        <dbReference type="SAM" id="Phobius"/>
    </source>
</evidence>
<reference evidence="9 10" key="1">
    <citation type="journal article" date="2019" name="Sci. Data">
        <title>Hybrid genome assembly and annotation of Danionella translucida.</title>
        <authorList>
            <person name="Kadobianskyi M."/>
            <person name="Schulze L."/>
            <person name="Schuelke M."/>
            <person name="Judkewitz B."/>
        </authorList>
    </citation>
    <scope>NUCLEOTIDE SEQUENCE [LARGE SCALE GENOMIC DNA]</scope>
    <source>
        <strain evidence="9 10">Bolton</strain>
    </source>
</reference>
<feature type="domain" description="Ig-like" evidence="8">
    <location>
        <begin position="197"/>
        <end position="287"/>
    </location>
</feature>
<evidence type="ECO:0000256" key="4">
    <source>
        <dbReference type="ARBA" id="ARBA00023180"/>
    </source>
</evidence>
<dbReference type="OrthoDB" id="9945628at2759"/>
<dbReference type="InterPro" id="IPR051275">
    <property type="entry name" value="Cell_adhesion_signaling"/>
</dbReference>
<dbReference type="PANTHER" id="PTHR11640:SF148">
    <property type="entry name" value="CD166 ANTIGEN HOMOLOG A"/>
    <property type="match status" value="1"/>
</dbReference>
<dbReference type="SUPFAM" id="SSF48726">
    <property type="entry name" value="Immunoglobulin"/>
    <property type="match status" value="4"/>
</dbReference>
<comment type="subcellular location">
    <subcellularLocation>
        <location evidence="1">Membrane</location>
        <topology evidence="1">Single-pass type I membrane protein</topology>
    </subcellularLocation>
</comment>
<dbReference type="InterPro" id="IPR036179">
    <property type="entry name" value="Ig-like_dom_sf"/>
</dbReference>
<feature type="domain" description="Ig-like" evidence="8">
    <location>
        <begin position="100"/>
        <end position="194"/>
    </location>
</feature>
<dbReference type="Proteomes" id="UP000316079">
    <property type="component" value="Unassembled WGS sequence"/>
</dbReference>
<dbReference type="Pfam" id="PF07679">
    <property type="entry name" value="I-set"/>
    <property type="match status" value="1"/>
</dbReference>
<dbReference type="GO" id="GO:0098609">
    <property type="term" value="P:cell-cell adhesion"/>
    <property type="evidence" value="ECO:0007669"/>
    <property type="project" value="TreeGrafter"/>
</dbReference>
<dbReference type="InterPro" id="IPR013162">
    <property type="entry name" value="CD80_C2-set"/>
</dbReference>
<dbReference type="PROSITE" id="PS50835">
    <property type="entry name" value="IG_LIKE"/>
    <property type="match status" value="4"/>
</dbReference>
<protein>
    <recommendedName>
        <fullName evidence="8">Ig-like domain-containing protein</fullName>
    </recommendedName>
</protein>
<dbReference type="GO" id="GO:0005911">
    <property type="term" value="C:cell-cell junction"/>
    <property type="evidence" value="ECO:0007669"/>
    <property type="project" value="TreeGrafter"/>
</dbReference>
<dbReference type="AlphaFoldDB" id="A0A553QVG2"/>
<feature type="region of interest" description="Disordered" evidence="6">
    <location>
        <begin position="510"/>
        <end position="534"/>
    </location>
</feature>
<keyword evidence="2 7" id="KW-0472">Membrane</keyword>
<dbReference type="InterPro" id="IPR003598">
    <property type="entry name" value="Ig_sub2"/>
</dbReference>
<evidence type="ECO:0000256" key="3">
    <source>
        <dbReference type="ARBA" id="ARBA00023157"/>
    </source>
</evidence>
<dbReference type="SMART" id="SM00409">
    <property type="entry name" value="IG"/>
    <property type="match status" value="3"/>
</dbReference>
<dbReference type="Gene3D" id="2.60.40.10">
    <property type="entry name" value="Immunoglobulins"/>
    <property type="match status" value="5"/>
</dbReference>
<feature type="transmembrane region" description="Helical" evidence="7">
    <location>
        <begin position="477"/>
        <end position="499"/>
    </location>
</feature>
<sequence length="534" mass="58677">MYGESVEIPCNNGQVTEETVTFVKWKYENGNILVKHTGQNASISNDDNYKTRVSIKKDFGLIIKQVTLADQKIFNCMVVGTDDILEFPVQLVIYKIPSQPKITNQTTSMAIGKLTSLAQCLTEGASPAANITWFKNKTPLTADGTAIKIINEVTVNDKTGLSSTTSVLQYTAVKGDIDAQFSCQVQHIRSANMDSSPLVFTVNYPTEWVNIQIQSDGGVKEGDNVTIRCLANGNPPPSRFSFYIKGEKQIVENTNTYTLTNVTRGNTGEYRCSLVDNEKLGSSVNITVEYLDVVPSISGKVFKKQGESFETVLNIEASGKTTTSCKKGNDKLPSVPKFDKLEYTDSGVYECEVTRLNIKKTQTFDLTVQGPPVIKSLSKKRGDGVNKILSCYVKGFPKPSVQWSANDTNLEPGESKYVNGEVTYYITITPKVNLTVSCMASNELGVDSKSIDVSSLVDDVTMDKQDQKQNSRDQTTLAVGIVVGLVLATLAIGLAYWLYLKKFRQGSWKTGEKEDGSAEESKKLEENQSQKADV</sequence>